<dbReference type="InterPro" id="IPR002477">
    <property type="entry name" value="Peptidoglycan-bd-like"/>
</dbReference>
<gene>
    <name evidence="2" type="ORF">EHE19_012645</name>
</gene>
<dbReference type="InterPro" id="IPR036365">
    <property type="entry name" value="PGBD-like_sf"/>
</dbReference>
<protein>
    <submittedName>
        <fullName evidence="2">Peptidoglycan-binding protein</fullName>
    </submittedName>
</protein>
<dbReference type="OrthoDB" id="1757415at2"/>
<dbReference type="Gene3D" id="1.10.101.10">
    <property type="entry name" value="PGBD-like superfamily/PGBD"/>
    <property type="match status" value="1"/>
</dbReference>
<name>A0A4U7JFZ1_9FIRM</name>
<dbReference type="InterPro" id="IPR036366">
    <property type="entry name" value="PGBDSf"/>
</dbReference>
<organism evidence="2 3">
    <name type="scientific">Ruminiclostridium herbifermentans</name>
    <dbReference type="NCBI Taxonomy" id="2488810"/>
    <lineage>
        <taxon>Bacteria</taxon>
        <taxon>Bacillati</taxon>
        <taxon>Bacillota</taxon>
        <taxon>Clostridia</taxon>
        <taxon>Eubacteriales</taxon>
        <taxon>Oscillospiraceae</taxon>
        <taxon>Ruminiclostridium</taxon>
    </lineage>
</organism>
<dbReference type="KEGG" id="rher:EHE19_012645"/>
<proteinExistence type="predicted"/>
<evidence type="ECO:0000313" key="3">
    <source>
        <dbReference type="Proteomes" id="UP000306409"/>
    </source>
</evidence>
<dbReference type="SUPFAM" id="SSF47090">
    <property type="entry name" value="PGBD-like"/>
    <property type="match status" value="1"/>
</dbReference>
<dbReference type="NCBIfam" id="NF033223">
    <property type="entry name" value="YHYH_alt"/>
    <property type="match status" value="1"/>
</dbReference>
<dbReference type="EMBL" id="CP061336">
    <property type="protein sequence ID" value="QNU68868.1"/>
    <property type="molecule type" value="Genomic_DNA"/>
</dbReference>
<accession>A0A4U7JFZ1</accession>
<evidence type="ECO:0000313" key="2">
    <source>
        <dbReference type="EMBL" id="QNU68868.1"/>
    </source>
</evidence>
<dbReference type="InterPro" id="IPR047773">
    <property type="entry name" value="YHYH_dom_bact"/>
</dbReference>
<dbReference type="Pfam" id="PF01471">
    <property type="entry name" value="PG_binding_1"/>
    <property type="match status" value="1"/>
</dbReference>
<evidence type="ECO:0000259" key="1">
    <source>
        <dbReference type="Pfam" id="PF01471"/>
    </source>
</evidence>
<feature type="domain" description="Peptidoglycan binding-like" evidence="1">
    <location>
        <begin position="107"/>
        <end position="161"/>
    </location>
</feature>
<sequence length="163" mass="17587">MNKRIQNDSSLVVKKRLITEFKQAVAILLALLVLFLPLASNAHSGRTDSSGGHRDNNNKSGLGSYHYHHGYGPHLHTNGECPYSVTTKDTKKSTSTNAEKSISLTKSKIIQIQEKLNKLGYDCGKADGVIGNKTKAAIKAFQKEKGLVVDGVIGSKTLKALGL</sequence>
<reference evidence="2 3" key="1">
    <citation type="submission" date="2020-09" db="EMBL/GenBank/DDBJ databases">
        <title>Characterization and genome sequencing of Ruminiclostridium sp. nov. MA18.</title>
        <authorList>
            <person name="Rettenmaier R."/>
            <person name="Kowollik M.-L."/>
            <person name="Liebl W."/>
            <person name="Zverlov V."/>
        </authorList>
    </citation>
    <scope>NUCLEOTIDE SEQUENCE [LARGE SCALE GENOMIC DNA]</scope>
    <source>
        <strain evidence="2 3">MA18</strain>
    </source>
</reference>
<dbReference type="AlphaFoldDB" id="A0A4U7JFZ1"/>
<keyword evidence="3" id="KW-1185">Reference proteome</keyword>
<dbReference type="Proteomes" id="UP000306409">
    <property type="component" value="Chromosome"/>
</dbReference>